<dbReference type="Proteomes" id="UP000195667">
    <property type="component" value="Unassembled WGS sequence"/>
</dbReference>
<gene>
    <name evidence="1" type="ORF">CRENPOLYSF1_610033</name>
</gene>
<dbReference type="EMBL" id="FUKI01000139">
    <property type="protein sequence ID" value="SJM94974.1"/>
    <property type="molecule type" value="Genomic_DNA"/>
</dbReference>
<name>A0A1R4HFG7_9GAMM</name>
<sequence>MPLPLHQFVATIEIGGFTADFDVEFSYTPEELPTRYDPGVEAAAEIKSVEHNGEKVPAWLAELITEELVCQALEYMEEQLNPYVNPYKDVLKRFAA</sequence>
<dbReference type="OrthoDB" id="964954at2"/>
<dbReference type="AlphaFoldDB" id="A0A1R4HFG7"/>
<protein>
    <submittedName>
        <fullName evidence="1">Uncharacterized protein</fullName>
    </submittedName>
</protein>
<dbReference type="RefSeq" id="WP_087144577.1">
    <property type="nucleotide sequence ID" value="NZ_FUKI01000139.1"/>
</dbReference>
<keyword evidence="2" id="KW-1185">Reference proteome</keyword>
<organism evidence="1 2">
    <name type="scientific">Crenothrix polyspora</name>
    <dbReference type="NCBI Taxonomy" id="360316"/>
    <lineage>
        <taxon>Bacteria</taxon>
        <taxon>Pseudomonadati</taxon>
        <taxon>Pseudomonadota</taxon>
        <taxon>Gammaproteobacteria</taxon>
        <taxon>Methylococcales</taxon>
        <taxon>Crenotrichaceae</taxon>
        <taxon>Crenothrix</taxon>
    </lineage>
</organism>
<evidence type="ECO:0000313" key="2">
    <source>
        <dbReference type="Proteomes" id="UP000195667"/>
    </source>
</evidence>
<reference evidence="2" key="1">
    <citation type="submission" date="2017-02" db="EMBL/GenBank/DDBJ databases">
        <authorList>
            <person name="Daims H."/>
        </authorList>
    </citation>
    <scope>NUCLEOTIDE SEQUENCE [LARGE SCALE GENOMIC DNA]</scope>
</reference>
<evidence type="ECO:0000313" key="1">
    <source>
        <dbReference type="EMBL" id="SJM94974.1"/>
    </source>
</evidence>
<proteinExistence type="predicted"/>
<accession>A0A1R4HFG7</accession>